<comment type="caution">
    <text evidence="3">The sequence shown here is derived from an EMBL/GenBank/DDBJ whole genome shotgun (WGS) entry which is preliminary data.</text>
</comment>
<feature type="chain" id="PRO_5041975260" evidence="2">
    <location>
        <begin position="20"/>
        <end position="198"/>
    </location>
</feature>
<dbReference type="Proteomes" id="UP001199106">
    <property type="component" value="Unassembled WGS sequence"/>
</dbReference>
<organism evidence="3 4">
    <name type="scientific">Alternaria panax</name>
    <dbReference type="NCBI Taxonomy" id="48097"/>
    <lineage>
        <taxon>Eukaryota</taxon>
        <taxon>Fungi</taxon>
        <taxon>Dikarya</taxon>
        <taxon>Ascomycota</taxon>
        <taxon>Pezizomycotina</taxon>
        <taxon>Dothideomycetes</taxon>
        <taxon>Pleosporomycetidae</taxon>
        <taxon>Pleosporales</taxon>
        <taxon>Pleosporineae</taxon>
        <taxon>Pleosporaceae</taxon>
        <taxon>Alternaria</taxon>
        <taxon>Alternaria sect. Panax</taxon>
    </lineage>
</organism>
<sequence>MKVNTMMTALGALALGARAQYAVAPEVQQSVLMVLAQAIPSDSVAYALASSSAFAAEMASSLSAGNTPAWYQALPTDVQSLLPEIYPAAVQTTPTPTPTPTPIPTPSSSSAYIAKSSSSSVIESSSVVKVNLYPTGMNSTTVKATISATGGASVSVTLSPSGTASSTPDSPPSFTGAASKLSVGAGLGAAFLLGMLAL</sequence>
<keyword evidence="4" id="KW-1185">Reference proteome</keyword>
<gene>
    <name evidence="3" type="ORF">G6011_09783</name>
</gene>
<feature type="signal peptide" evidence="2">
    <location>
        <begin position="1"/>
        <end position="19"/>
    </location>
</feature>
<dbReference type="EMBL" id="JAANER010000008">
    <property type="protein sequence ID" value="KAG9186675.1"/>
    <property type="molecule type" value="Genomic_DNA"/>
</dbReference>
<keyword evidence="2" id="KW-0732">Signal</keyword>
<name>A0AAD4I2M7_9PLEO</name>
<protein>
    <submittedName>
        <fullName evidence="3">Uncharacterized protein</fullName>
    </submittedName>
</protein>
<evidence type="ECO:0000313" key="3">
    <source>
        <dbReference type="EMBL" id="KAG9186675.1"/>
    </source>
</evidence>
<evidence type="ECO:0000256" key="2">
    <source>
        <dbReference type="SAM" id="SignalP"/>
    </source>
</evidence>
<evidence type="ECO:0000313" key="4">
    <source>
        <dbReference type="Proteomes" id="UP001199106"/>
    </source>
</evidence>
<feature type="compositionally biased region" description="Pro residues" evidence="1">
    <location>
        <begin position="95"/>
        <end position="105"/>
    </location>
</feature>
<dbReference type="AlphaFoldDB" id="A0AAD4I2M7"/>
<reference evidence="3" key="1">
    <citation type="submission" date="2021-07" db="EMBL/GenBank/DDBJ databases">
        <title>Genome Resource of American Ginseng Black Spot Pathogen Alternaria panax.</title>
        <authorList>
            <person name="Qiu C."/>
            <person name="Wang W."/>
            <person name="Liu Z."/>
        </authorList>
    </citation>
    <scope>NUCLEOTIDE SEQUENCE</scope>
    <source>
        <strain evidence="3">BNCC115425</strain>
    </source>
</reference>
<evidence type="ECO:0000256" key="1">
    <source>
        <dbReference type="SAM" id="MobiDB-lite"/>
    </source>
</evidence>
<feature type="region of interest" description="Disordered" evidence="1">
    <location>
        <begin position="90"/>
        <end position="109"/>
    </location>
</feature>
<accession>A0AAD4I2M7</accession>
<proteinExistence type="predicted"/>